<sequence>MIGTTTTGHDYVALTMTATDSEHVLDVREIDGEPFGDIMAALESLDRSETLLLLTSFEPEPLYGVLEQRGFTYETTQTSERWEIRIEHAEE</sequence>
<gene>
    <name evidence="2" type="ORF">C483_08859</name>
</gene>
<protein>
    <recommendedName>
        <fullName evidence="1">DUF2249 domain-containing protein</fullName>
    </recommendedName>
</protein>
<evidence type="ECO:0000313" key="2">
    <source>
        <dbReference type="EMBL" id="ELY91889.1"/>
    </source>
</evidence>
<dbReference type="PATRIC" id="fig|1227493.4.peg.1754"/>
<dbReference type="EMBL" id="AOIM01000025">
    <property type="protein sequence ID" value="ELY91889.1"/>
    <property type="molecule type" value="Genomic_DNA"/>
</dbReference>
<proteinExistence type="predicted"/>
<reference evidence="2 3" key="1">
    <citation type="journal article" date="2014" name="PLoS Genet.">
        <title>Phylogenetically driven sequencing of extremely halophilic archaea reveals strategies for static and dynamic osmo-response.</title>
        <authorList>
            <person name="Becker E.A."/>
            <person name="Seitzer P.M."/>
            <person name="Tritt A."/>
            <person name="Larsen D."/>
            <person name="Krusor M."/>
            <person name="Yao A.I."/>
            <person name="Wu D."/>
            <person name="Madern D."/>
            <person name="Eisen J.A."/>
            <person name="Darling A.E."/>
            <person name="Facciotti M.T."/>
        </authorList>
    </citation>
    <scope>NUCLEOTIDE SEQUENCE [LARGE SCALE GENOMIC DNA]</scope>
    <source>
        <strain evidence="2 3">JCM 10989</strain>
    </source>
</reference>
<dbReference type="STRING" id="1227493.C483_08859"/>
<dbReference type="Pfam" id="PF10006">
    <property type="entry name" value="DUF2249"/>
    <property type="match status" value="1"/>
</dbReference>
<organism evidence="2 3">
    <name type="scientific">Natrialba hulunbeirensis JCM 10989</name>
    <dbReference type="NCBI Taxonomy" id="1227493"/>
    <lineage>
        <taxon>Archaea</taxon>
        <taxon>Methanobacteriati</taxon>
        <taxon>Methanobacteriota</taxon>
        <taxon>Stenosarchaea group</taxon>
        <taxon>Halobacteria</taxon>
        <taxon>Halobacteriales</taxon>
        <taxon>Natrialbaceae</taxon>
        <taxon>Natrialba</taxon>
    </lineage>
</organism>
<keyword evidence="3" id="KW-1185">Reference proteome</keyword>
<evidence type="ECO:0000259" key="1">
    <source>
        <dbReference type="Pfam" id="PF10006"/>
    </source>
</evidence>
<evidence type="ECO:0000313" key="3">
    <source>
        <dbReference type="Proteomes" id="UP000011519"/>
    </source>
</evidence>
<accession>L9ZZV5</accession>
<name>L9ZZV5_9EURY</name>
<comment type="caution">
    <text evidence="2">The sequence shown here is derived from an EMBL/GenBank/DDBJ whole genome shotgun (WGS) entry which is preliminary data.</text>
</comment>
<dbReference type="Proteomes" id="UP000011519">
    <property type="component" value="Unassembled WGS sequence"/>
</dbReference>
<dbReference type="AlphaFoldDB" id="L9ZZV5"/>
<feature type="domain" description="DUF2249" evidence="1">
    <location>
        <begin position="24"/>
        <end position="88"/>
    </location>
</feature>
<dbReference type="InterPro" id="IPR018720">
    <property type="entry name" value="DUF2249"/>
</dbReference>